<evidence type="ECO:0000256" key="9">
    <source>
        <dbReference type="ARBA" id="ARBA00023065"/>
    </source>
</evidence>
<evidence type="ECO:0000313" key="15">
    <source>
        <dbReference type="EMBL" id="KAG7311976.1"/>
    </source>
</evidence>
<feature type="transmembrane region" description="Helical" evidence="13">
    <location>
        <begin position="294"/>
        <end position="319"/>
    </location>
</feature>
<keyword evidence="6" id="KW-0851">Voltage-gated channel</keyword>
<dbReference type="InterPro" id="IPR003968">
    <property type="entry name" value="K_chnl_volt-dep_Kv"/>
</dbReference>
<keyword evidence="11" id="KW-0407">Ion channel</keyword>
<keyword evidence="7" id="KW-0630">Potassium</keyword>
<comment type="subcellular location">
    <subcellularLocation>
        <location evidence="1">Membrane</location>
        <topology evidence="1">Multi-pass membrane protein</topology>
    </subcellularLocation>
</comment>
<feature type="compositionally biased region" description="Basic and acidic residues" evidence="12">
    <location>
        <begin position="507"/>
        <end position="517"/>
    </location>
</feature>
<accession>A0ABQ7R3V0</accession>
<feature type="compositionally biased region" description="Low complexity" evidence="12">
    <location>
        <begin position="534"/>
        <end position="549"/>
    </location>
</feature>
<protein>
    <recommendedName>
        <fullName evidence="14">Ion transport domain-containing protein</fullName>
    </recommendedName>
</protein>
<keyword evidence="10 13" id="KW-0472">Membrane</keyword>
<feature type="transmembrane region" description="Helical" evidence="13">
    <location>
        <begin position="235"/>
        <end position="256"/>
    </location>
</feature>
<reference evidence="15 16" key="1">
    <citation type="submission" date="2021-06" db="EMBL/GenBank/DDBJ databases">
        <title>A haploid diamondback moth (Plutella xylostella L.) genome assembly resolves 31 chromosomes and identifies a diamide resistance mutation.</title>
        <authorList>
            <person name="Ward C.M."/>
            <person name="Perry K.D."/>
            <person name="Baker G."/>
            <person name="Powis K."/>
            <person name="Heckel D.G."/>
            <person name="Baxter S.W."/>
        </authorList>
    </citation>
    <scope>NUCLEOTIDE SEQUENCE [LARGE SCALE GENOMIC DNA]</scope>
    <source>
        <strain evidence="15 16">LV</strain>
        <tissue evidence="15">Single pupa</tissue>
    </source>
</reference>
<evidence type="ECO:0000256" key="3">
    <source>
        <dbReference type="ARBA" id="ARBA00022538"/>
    </source>
</evidence>
<sequence length="589" mass="65234">MSASSTTFFATPRLTNTLAILDKLDIDSEKPSEEEIARLFGYEESYLAGELGAWQRLKPRVWALFDEPSSSPAAKVISALSVFFICISVLSFCLKTHPDLRVTVPTEAPRMINGTLDFMLSEKSWLDSGVPHESFFYIELVCNVWFTIELLVRSVVAPNIIEFIKSPVNLIDFIATLSFYMDVVVEITEVRKNVDRADILEFISIIKILRLFKLTRHSPGLKILVHTFKASAKELTLLVFFLVLGIVIFASLVYYAEKSQDNPDNQFKSIPLGLWWAIVTMTTVGYGDMAPKTYLGMFVGALCALAGVLTIALPVPVIVSNFSMFYSHTQARSKLPKKRRRVLPVEQPRRMKREVTASNRRVNAVKHPAVMKDLSPGSNKFGVNGMNMISLALQAPPCVLRPPTTVALPLQARAPIVESPIINTQSGAISLASLQPPLMTAPPLQPRPATTGALDLMLPLQPKLLPGYNLQTSYLSSTLSTVRPPDLVESNGGEAYKQIEVLLEKRESMSESSVKDNDELDYEPDCEKGDDVDNSVSVNESSVENSFDNADNEDDNSVFTRSEINSNTIDTKVDTSVDSNDYSPNNNSH</sequence>
<evidence type="ECO:0000256" key="5">
    <source>
        <dbReference type="ARBA" id="ARBA00022826"/>
    </source>
</evidence>
<dbReference type="Proteomes" id="UP000823941">
    <property type="component" value="Chromosome 3"/>
</dbReference>
<gene>
    <name evidence="15" type="ORF">JYU34_001405</name>
</gene>
<evidence type="ECO:0000313" key="16">
    <source>
        <dbReference type="Proteomes" id="UP000823941"/>
    </source>
</evidence>
<evidence type="ECO:0000256" key="10">
    <source>
        <dbReference type="ARBA" id="ARBA00023136"/>
    </source>
</evidence>
<dbReference type="PANTHER" id="PTHR11537">
    <property type="entry name" value="VOLTAGE-GATED POTASSIUM CHANNEL"/>
    <property type="match status" value="1"/>
</dbReference>
<dbReference type="PRINTS" id="PR01491">
    <property type="entry name" value="KVCHANNEL"/>
</dbReference>
<dbReference type="PANTHER" id="PTHR11537:SF278">
    <property type="entry name" value="SHAW-LIKE, ISOFORM C"/>
    <property type="match status" value="1"/>
</dbReference>
<proteinExistence type="predicted"/>
<dbReference type="SUPFAM" id="SSF81324">
    <property type="entry name" value="Voltage-gated potassium channels"/>
    <property type="match status" value="1"/>
</dbReference>
<evidence type="ECO:0000256" key="7">
    <source>
        <dbReference type="ARBA" id="ARBA00022958"/>
    </source>
</evidence>
<keyword evidence="16" id="KW-1185">Reference proteome</keyword>
<dbReference type="EMBL" id="JAHIBW010000003">
    <property type="protein sequence ID" value="KAG7311976.1"/>
    <property type="molecule type" value="Genomic_DNA"/>
</dbReference>
<organism evidence="15 16">
    <name type="scientific">Plutella xylostella</name>
    <name type="common">Diamondback moth</name>
    <name type="synonym">Plutella maculipennis</name>
    <dbReference type="NCBI Taxonomy" id="51655"/>
    <lineage>
        <taxon>Eukaryota</taxon>
        <taxon>Metazoa</taxon>
        <taxon>Ecdysozoa</taxon>
        <taxon>Arthropoda</taxon>
        <taxon>Hexapoda</taxon>
        <taxon>Insecta</taxon>
        <taxon>Pterygota</taxon>
        <taxon>Neoptera</taxon>
        <taxon>Endopterygota</taxon>
        <taxon>Lepidoptera</taxon>
        <taxon>Glossata</taxon>
        <taxon>Ditrysia</taxon>
        <taxon>Yponomeutoidea</taxon>
        <taxon>Plutellidae</taxon>
        <taxon>Plutella</taxon>
    </lineage>
</organism>
<evidence type="ECO:0000256" key="2">
    <source>
        <dbReference type="ARBA" id="ARBA00022448"/>
    </source>
</evidence>
<feature type="compositionally biased region" description="Polar residues" evidence="12">
    <location>
        <begin position="557"/>
        <end position="589"/>
    </location>
</feature>
<dbReference type="InterPro" id="IPR005821">
    <property type="entry name" value="Ion_trans_dom"/>
</dbReference>
<evidence type="ECO:0000256" key="13">
    <source>
        <dbReference type="SAM" id="Phobius"/>
    </source>
</evidence>
<keyword evidence="9" id="KW-0406">Ion transport</keyword>
<keyword evidence="2" id="KW-0813">Transport</keyword>
<evidence type="ECO:0000256" key="1">
    <source>
        <dbReference type="ARBA" id="ARBA00004141"/>
    </source>
</evidence>
<dbReference type="InterPro" id="IPR027359">
    <property type="entry name" value="Volt_channel_dom_sf"/>
</dbReference>
<feature type="transmembrane region" description="Helical" evidence="13">
    <location>
        <begin position="268"/>
        <end position="287"/>
    </location>
</feature>
<keyword evidence="8 13" id="KW-1133">Transmembrane helix</keyword>
<dbReference type="Gene3D" id="1.20.120.350">
    <property type="entry name" value="Voltage-gated potassium channels. Chain C"/>
    <property type="match status" value="1"/>
</dbReference>
<feature type="transmembrane region" description="Helical" evidence="13">
    <location>
        <begin position="76"/>
        <end position="94"/>
    </location>
</feature>
<comment type="caution">
    <text evidence="15">The sequence shown here is derived from an EMBL/GenBank/DDBJ whole genome shotgun (WGS) entry which is preliminary data.</text>
</comment>
<dbReference type="InterPro" id="IPR003974">
    <property type="entry name" value="K_chnl_volt-dep_Kv3"/>
</dbReference>
<keyword evidence="4 13" id="KW-0812">Transmembrane</keyword>
<name>A0ABQ7R3V0_PLUXY</name>
<evidence type="ECO:0000256" key="4">
    <source>
        <dbReference type="ARBA" id="ARBA00022692"/>
    </source>
</evidence>
<evidence type="ECO:0000256" key="11">
    <source>
        <dbReference type="ARBA" id="ARBA00023303"/>
    </source>
</evidence>
<feature type="region of interest" description="Disordered" evidence="12">
    <location>
        <begin position="507"/>
        <end position="589"/>
    </location>
</feature>
<dbReference type="PRINTS" id="PR00169">
    <property type="entry name" value="KCHANNEL"/>
</dbReference>
<dbReference type="PRINTS" id="PR01498">
    <property type="entry name" value="SHAWCHANNEL"/>
</dbReference>
<dbReference type="Gene3D" id="1.10.287.70">
    <property type="match status" value="1"/>
</dbReference>
<keyword evidence="5" id="KW-0631">Potassium channel</keyword>
<feature type="domain" description="Ion transport" evidence="14">
    <location>
        <begin position="75"/>
        <end position="330"/>
    </location>
</feature>
<keyword evidence="3" id="KW-0633">Potassium transport</keyword>
<evidence type="ECO:0000256" key="6">
    <source>
        <dbReference type="ARBA" id="ARBA00022882"/>
    </source>
</evidence>
<dbReference type="Pfam" id="PF00520">
    <property type="entry name" value="Ion_trans"/>
    <property type="match status" value="1"/>
</dbReference>
<evidence type="ECO:0000259" key="14">
    <source>
        <dbReference type="Pfam" id="PF00520"/>
    </source>
</evidence>
<evidence type="ECO:0000256" key="8">
    <source>
        <dbReference type="ARBA" id="ARBA00022989"/>
    </source>
</evidence>
<dbReference type="InterPro" id="IPR028325">
    <property type="entry name" value="VG_K_chnl"/>
</dbReference>
<evidence type="ECO:0000256" key="12">
    <source>
        <dbReference type="SAM" id="MobiDB-lite"/>
    </source>
</evidence>